<keyword evidence="2" id="KW-1185">Reference proteome</keyword>
<organism evidence="1 2">
    <name type="scientific">Orchesella dallaii</name>
    <dbReference type="NCBI Taxonomy" id="48710"/>
    <lineage>
        <taxon>Eukaryota</taxon>
        <taxon>Metazoa</taxon>
        <taxon>Ecdysozoa</taxon>
        <taxon>Arthropoda</taxon>
        <taxon>Hexapoda</taxon>
        <taxon>Collembola</taxon>
        <taxon>Entomobryomorpha</taxon>
        <taxon>Entomobryoidea</taxon>
        <taxon>Orchesellidae</taxon>
        <taxon>Orchesellinae</taxon>
        <taxon>Orchesella</taxon>
    </lineage>
</organism>
<protein>
    <recommendedName>
        <fullName evidence="3">Integrin-alpha FG-GAP repeat-containing protein 2</fullName>
    </recommendedName>
</protein>
<dbReference type="SUPFAM" id="SSF50978">
    <property type="entry name" value="WD40 repeat-like"/>
    <property type="match status" value="1"/>
</dbReference>
<reference evidence="1 2" key="1">
    <citation type="submission" date="2024-08" db="EMBL/GenBank/DDBJ databases">
        <authorList>
            <person name="Cucini C."/>
            <person name="Frati F."/>
        </authorList>
    </citation>
    <scope>NUCLEOTIDE SEQUENCE [LARGE SCALE GENOMIC DNA]</scope>
</reference>
<name>A0ABP1R152_9HEXA</name>
<dbReference type="InterPro" id="IPR028994">
    <property type="entry name" value="Integrin_alpha_N"/>
</dbReference>
<proteinExistence type="predicted"/>
<dbReference type="Proteomes" id="UP001642540">
    <property type="component" value="Unassembled WGS sequence"/>
</dbReference>
<dbReference type="PANTHER" id="PTHR16317">
    <property type="entry name" value="INTEGRIN ALPHA REPEAT DOMAIN-CONTAINING"/>
    <property type="match status" value="1"/>
</dbReference>
<dbReference type="EMBL" id="CAXLJM020000051">
    <property type="protein sequence ID" value="CAL8114926.1"/>
    <property type="molecule type" value="Genomic_DNA"/>
</dbReference>
<evidence type="ECO:0000313" key="1">
    <source>
        <dbReference type="EMBL" id="CAL8114926.1"/>
    </source>
</evidence>
<dbReference type="InterPro" id="IPR036322">
    <property type="entry name" value="WD40_repeat_dom_sf"/>
</dbReference>
<accession>A0ABP1R152</accession>
<dbReference type="InterPro" id="IPR031793">
    <property type="entry name" value="KICSTOR_ITFG2"/>
</dbReference>
<dbReference type="SUPFAM" id="SSF69318">
    <property type="entry name" value="Integrin alpha N-terminal domain"/>
    <property type="match status" value="1"/>
</dbReference>
<gene>
    <name evidence="1" type="ORF">ODALV1_LOCUS16663</name>
</gene>
<dbReference type="Pfam" id="PF15907">
    <property type="entry name" value="Itfg2"/>
    <property type="match status" value="1"/>
</dbReference>
<dbReference type="PANTHER" id="PTHR16317:SF1">
    <property type="entry name" value="KICSTOR COMPLEX PROTEIN ITFG2"/>
    <property type="match status" value="1"/>
</dbReference>
<comment type="caution">
    <text evidence="1">The sequence shown here is derived from an EMBL/GenBank/DDBJ whole genome shotgun (WGS) entry which is preliminary data.</text>
</comment>
<evidence type="ECO:0000313" key="2">
    <source>
        <dbReference type="Proteomes" id="UP001642540"/>
    </source>
</evidence>
<evidence type="ECO:0008006" key="3">
    <source>
        <dbReference type="Google" id="ProtNLM"/>
    </source>
</evidence>
<sequence>MRSLSLVECIEVKFTGKILKDALCLGDCDNDGLSELVVGNTDGELFIYRGDRCICKSSELGTISAIVVGDLLNISKNVTVVITIEGWCHLFDVEYEMNVEDFKDDLSSIEASASIAEFKMIQPFHSQRIVCNIKGAKLGDANNDRKNELIVGLTDRVLRTYQWCSELDIEEIGEKNEVDEKVEDQRSEVSDLVFNGKLKALNKWEFANQIGSVSLHHHPDKGTCILVGQPGGTVSKISNVNPSGQKQEEVSETQETVQDQVELTLRSTNHSNSSTFEVEHYSLNLGKIQNPTTSTEVVGNINPYEVEADHYAVATLDGTVMLCHEDSFEIVTQLETPVLGMEALNGSFIIIGWEGETYLVNRTLDPEVENCIIRFNFEESVAAFKVGPYALSRNDHDGGAHLKNRNCFVYVTFHESIYIYPNQFL</sequence>